<gene>
    <name evidence="1" type="ORF">OB236_09515</name>
</gene>
<dbReference type="EMBL" id="JAOQIO010000022">
    <property type="protein sequence ID" value="MCU6792365.1"/>
    <property type="molecule type" value="Genomic_DNA"/>
</dbReference>
<evidence type="ECO:0000313" key="2">
    <source>
        <dbReference type="Proteomes" id="UP001652445"/>
    </source>
</evidence>
<dbReference type="SUPFAM" id="SSF88659">
    <property type="entry name" value="Sigma3 and sigma4 domains of RNA polymerase sigma factors"/>
    <property type="match status" value="1"/>
</dbReference>
<reference evidence="1 2" key="1">
    <citation type="submission" date="2022-09" db="EMBL/GenBank/DDBJ databases">
        <authorList>
            <person name="Han X.L."/>
            <person name="Wang Q."/>
            <person name="Lu T."/>
        </authorList>
    </citation>
    <scope>NUCLEOTIDE SEQUENCE [LARGE SCALE GENOMIC DNA]</scope>
    <source>
        <strain evidence="1 2">WQ 127069</strain>
    </source>
</reference>
<evidence type="ECO:0000313" key="1">
    <source>
        <dbReference type="EMBL" id="MCU6792365.1"/>
    </source>
</evidence>
<evidence type="ECO:0008006" key="3">
    <source>
        <dbReference type="Google" id="ProtNLM"/>
    </source>
</evidence>
<dbReference type="InterPro" id="IPR006524">
    <property type="entry name" value="ArpU-like"/>
</dbReference>
<dbReference type="InterPro" id="IPR013324">
    <property type="entry name" value="RNA_pol_sigma_r3/r4-like"/>
</dbReference>
<proteinExistence type="predicted"/>
<sequence length="141" mass="16439">MAIYQIDEEATKDTVEKYLGDAREYQVTEYIPLEQKITPSYESRFHGNTNTVSSPVENIAIQNIEEQENRRKHIERAERAINCLGTRHQKLIRVRFMEDDYVSDTDVAAELGYSDRHYRRMKSLAIYRLAGILGLVVLKDD</sequence>
<comment type="caution">
    <text evidence="1">The sequence shown here is derived from an EMBL/GenBank/DDBJ whole genome shotgun (WGS) entry which is preliminary data.</text>
</comment>
<organism evidence="1 2">
    <name type="scientific">Paenibacillus baimaensis</name>
    <dbReference type="NCBI Taxonomy" id="2982185"/>
    <lineage>
        <taxon>Bacteria</taxon>
        <taxon>Bacillati</taxon>
        <taxon>Bacillota</taxon>
        <taxon>Bacilli</taxon>
        <taxon>Bacillales</taxon>
        <taxon>Paenibacillaceae</taxon>
        <taxon>Paenibacillus</taxon>
    </lineage>
</organism>
<dbReference type="NCBIfam" id="TIGR01637">
    <property type="entry name" value="phage_arpU"/>
    <property type="match status" value="1"/>
</dbReference>
<accession>A0ABT2UCK3</accession>
<name>A0ABT2UCK3_9BACL</name>
<dbReference type="Proteomes" id="UP001652445">
    <property type="component" value="Unassembled WGS sequence"/>
</dbReference>
<dbReference type="Gene3D" id="1.20.140.160">
    <property type="match status" value="1"/>
</dbReference>
<keyword evidence="2" id="KW-1185">Reference proteome</keyword>
<protein>
    <recommendedName>
        <fullName evidence="3">Transcriptional regulator</fullName>
    </recommendedName>
</protein>